<dbReference type="eggNOG" id="ENOG502SRHS">
    <property type="taxonomic scope" value="Eukaryota"/>
</dbReference>
<dbReference type="InterPro" id="IPR036568">
    <property type="entry name" value="GGCT-like_sf"/>
</dbReference>
<name>R8BTZ7_PHAM7</name>
<dbReference type="InterPro" id="IPR017939">
    <property type="entry name" value="G-Glutamylcylcotransferase"/>
</dbReference>
<evidence type="ECO:0000256" key="4">
    <source>
        <dbReference type="PIRSR" id="PIRSR617939-2"/>
    </source>
</evidence>
<reference evidence="7" key="1">
    <citation type="journal article" date="2013" name="Genome Announc.">
        <title>Draft genome sequence of the ascomycete Phaeoacremonium aleophilum strain UCR-PA7, a causal agent of the esca disease complex in grapevines.</title>
        <authorList>
            <person name="Blanco-Ulate B."/>
            <person name="Rolshausen P."/>
            <person name="Cantu D."/>
        </authorList>
    </citation>
    <scope>NUCLEOTIDE SEQUENCE [LARGE SCALE GENOMIC DNA]</scope>
    <source>
        <strain evidence="7">UCR-PA7</strain>
    </source>
</reference>
<organism evidence="6 7">
    <name type="scientific">Phaeoacremonium minimum (strain UCR-PA7)</name>
    <name type="common">Esca disease fungus</name>
    <name type="synonym">Togninia minima</name>
    <dbReference type="NCBI Taxonomy" id="1286976"/>
    <lineage>
        <taxon>Eukaryota</taxon>
        <taxon>Fungi</taxon>
        <taxon>Dikarya</taxon>
        <taxon>Ascomycota</taxon>
        <taxon>Pezizomycotina</taxon>
        <taxon>Sordariomycetes</taxon>
        <taxon>Sordariomycetidae</taxon>
        <taxon>Togniniales</taxon>
        <taxon>Togniniaceae</taxon>
        <taxon>Phaeoacremonium</taxon>
    </lineage>
</organism>
<proteinExistence type="predicted"/>
<evidence type="ECO:0000313" key="6">
    <source>
        <dbReference type="EMBL" id="EOO02841.1"/>
    </source>
</evidence>
<dbReference type="InterPro" id="IPR013024">
    <property type="entry name" value="GGCT-like"/>
</dbReference>
<feature type="binding site" evidence="4">
    <location>
        <begin position="29"/>
        <end position="34"/>
    </location>
    <ligand>
        <name>substrate</name>
    </ligand>
</feature>
<dbReference type="Proteomes" id="UP000014074">
    <property type="component" value="Unassembled WGS sequence"/>
</dbReference>
<protein>
    <recommendedName>
        <fullName evidence="1">gamma-glutamylcyclotransferase</fullName>
        <ecNumber evidence="1">4.3.2.9</ecNumber>
    </recommendedName>
</protein>
<gene>
    <name evidence="6" type="ORF">UCRPA7_1697</name>
</gene>
<evidence type="ECO:0000256" key="1">
    <source>
        <dbReference type="ARBA" id="ARBA00012346"/>
    </source>
</evidence>
<dbReference type="PANTHER" id="PTHR12935:SF0">
    <property type="entry name" value="GAMMA-GLUTAMYLCYCLOTRANSFERASE"/>
    <property type="match status" value="1"/>
</dbReference>
<keyword evidence="7" id="KW-1185">Reference proteome</keyword>
<evidence type="ECO:0000256" key="2">
    <source>
        <dbReference type="ARBA" id="ARBA00023239"/>
    </source>
</evidence>
<dbReference type="EC" id="4.3.2.9" evidence="1"/>
<dbReference type="OrthoDB" id="2924818at2759"/>
<dbReference type="KEGG" id="tmn:UCRPA7_1697"/>
<evidence type="ECO:0000256" key="3">
    <source>
        <dbReference type="PIRSR" id="PIRSR617939-1"/>
    </source>
</evidence>
<evidence type="ECO:0000313" key="7">
    <source>
        <dbReference type="Proteomes" id="UP000014074"/>
    </source>
</evidence>
<sequence length="213" mass="23552">MTDPTRANSKTTFVVGPGAVDGQKAGLLYFGYGSNLSSTQMCSRCPGSETVGLAFLPGYRFIINERGFANVLPVKTTTPSVADEADKPSKPQEETPRVQETTASRHMDEQGVYGIVYRLGDGDEDLLDGFEGVLTGTYAKEMRTVELLTSTGEWQEKPALVYIDGLRVSEDVPRREYIARMNRGVDEAKREWGLPQGYIDDVIRRFIPSAPKF</sequence>
<dbReference type="SUPFAM" id="SSF110857">
    <property type="entry name" value="Gamma-glutamyl cyclotransferase-like"/>
    <property type="match status" value="1"/>
</dbReference>
<dbReference type="AlphaFoldDB" id="R8BTZ7"/>
<keyword evidence="2" id="KW-0456">Lyase</keyword>
<dbReference type="EMBL" id="KB932897">
    <property type="protein sequence ID" value="EOO02841.1"/>
    <property type="molecule type" value="Genomic_DNA"/>
</dbReference>
<feature type="compositionally biased region" description="Basic and acidic residues" evidence="5">
    <location>
        <begin position="84"/>
        <end position="105"/>
    </location>
</feature>
<dbReference type="GeneID" id="19321871"/>
<dbReference type="CDD" id="cd06661">
    <property type="entry name" value="GGCT_like"/>
    <property type="match status" value="1"/>
</dbReference>
<dbReference type="PANTHER" id="PTHR12935">
    <property type="entry name" value="GAMMA-GLUTAMYLCYCLOTRANSFERASE"/>
    <property type="match status" value="1"/>
</dbReference>
<dbReference type="RefSeq" id="XP_007912467.1">
    <property type="nucleotide sequence ID" value="XM_007914276.1"/>
</dbReference>
<dbReference type="Gene3D" id="3.10.490.10">
    <property type="entry name" value="Gamma-glutamyl cyclotransferase-like"/>
    <property type="match status" value="1"/>
</dbReference>
<accession>R8BTZ7</accession>
<evidence type="ECO:0000256" key="5">
    <source>
        <dbReference type="SAM" id="MobiDB-lite"/>
    </source>
</evidence>
<feature type="active site" description="Proton acceptor" evidence="3">
    <location>
        <position position="131"/>
    </location>
</feature>
<dbReference type="HOGENOM" id="CLU_048475_1_1_1"/>
<feature type="region of interest" description="Disordered" evidence="5">
    <location>
        <begin position="79"/>
        <end position="105"/>
    </location>
</feature>
<dbReference type="GO" id="GO:0003839">
    <property type="term" value="F:gamma-glutamylcyclotransferase activity"/>
    <property type="evidence" value="ECO:0007669"/>
    <property type="project" value="UniProtKB-EC"/>
</dbReference>